<evidence type="ECO:0000256" key="1">
    <source>
        <dbReference type="SAM" id="MobiDB-lite"/>
    </source>
</evidence>
<sequence>MGIYFKDEQKKERWESGQAILHRETCKDIGNDKDGKVYEVKNSFGKLDYVKKDGKRGLDKEGMTLEAFEAPGTPVHTEKEKHLDPSTMKKVNNNDRRKLYTSEVPFHNQAFFYEMSGPKKSAVFLKNMKMLIHKQGHQTLQDAFGFLDQEAERSELKRMKECQNELLPEEFDRENKRMDALNSRLLRKEAKERQLCNELQVMLDMRTREDAMDEKIRQTQDEAEKQRDDNFLRRRLQTEGSPLGSQETEDTEDDAGDERGVEYDNV</sequence>
<protein>
    <submittedName>
        <fullName evidence="2">Uncharacterized protein</fullName>
    </submittedName>
</protein>
<feature type="region of interest" description="Disordered" evidence="1">
    <location>
        <begin position="214"/>
        <end position="266"/>
    </location>
</feature>
<gene>
    <name evidence="2" type="ORF">GN277_21175</name>
</gene>
<feature type="compositionally biased region" description="Basic and acidic residues" evidence="1">
    <location>
        <begin position="257"/>
        <end position="266"/>
    </location>
</feature>
<dbReference type="EMBL" id="WUQX01000001">
    <property type="protein sequence ID" value="MXP77771.1"/>
    <property type="molecule type" value="Genomic_DNA"/>
</dbReference>
<name>A0A7X3SKW0_9FIRM</name>
<organism evidence="2 3">
    <name type="scientific">Sporofaciens musculi</name>
    <dbReference type="NCBI Taxonomy" id="2681861"/>
    <lineage>
        <taxon>Bacteria</taxon>
        <taxon>Bacillati</taxon>
        <taxon>Bacillota</taxon>
        <taxon>Clostridia</taxon>
        <taxon>Lachnospirales</taxon>
        <taxon>Lachnospiraceae</taxon>
        <taxon>Sporofaciens</taxon>
    </lineage>
</organism>
<feature type="compositionally biased region" description="Basic and acidic residues" evidence="1">
    <location>
        <begin position="214"/>
        <end position="232"/>
    </location>
</feature>
<dbReference type="AlphaFoldDB" id="A0A7X3SKW0"/>
<reference evidence="2 3" key="1">
    <citation type="submission" date="2019-12" db="EMBL/GenBank/DDBJ databases">
        <title>Sporaefaciens musculi gen. nov., sp. nov., a novel bacterium isolated from the caecum of an obese mouse.</title>
        <authorList>
            <person name="Rasmussen T.S."/>
            <person name="Streidl T."/>
            <person name="Hitch T.C.A."/>
            <person name="Wortmann E."/>
            <person name="Deptula P."/>
            <person name="Hansen M."/>
            <person name="Nielsen D.S."/>
            <person name="Clavel T."/>
            <person name="Vogensen F.K."/>
        </authorList>
    </citation>
    <scope>NUCLEOTIDE SEQUENCE [LARGE SCALE GENOMIC DNA]</scope>
    <source>
        <strain evidence="2 3">WCA-9-b2</strain>
    </source>
</reference>
<evidence type="ECO:0000313" key="3">
    <source>
        <dbReference type="Proteomes" id="UP000460412"/>
    </source>
</evidence>
<accession>A0A7X3SKW0</accession>
<dbReference type="Proteomes" id="UP000460412">
    <property type="component" value="Unassembled WGS sequence"/>
</dbReference>
<proteinExistence type="predicted"/>
<keyword evidence="3" id="KW-1185">Reference proteome</keyword>
<dbReference type="RefSeq" id="WP_159753358.1">
    <property type="nucleotide sequence ID" value="NZ_WUQX01000001.1"/>
</dbReference>
<comment type="caution">
    <text evidence="2">The sequence shown here is derived from an EMBL/GenBank/DDBJ whole genome shotgun (WGS) entry which is preliminary data.</text>
</comment>
<feature type="compositionally biased region" description="Acidic residues" evidence="1">
    <location>
        <begin position="247"/>
        <end position="256"/>
    </location>
</feature>
<evidence type="ECO:0000313" key="2">
    <source>
        <dbReference type="EMBL" id="MXP77771.1"/>
    </source>
</evidence>